<dbReference type="EMBL" id="LAZR01000119">
    <property type="protein sequence ID" value="KKN89371.1"/>
    <property type="molecule type" value="Genomic_DNA"/>
</dbReference>
<keyword evidence="1" id="KW-0328">Glycosyltransferase</keyword>
<evidence type="ECO:0008006" key="4">
    <source>
        <dbReference type="Google" id="ProtNLM"/>
    </source>
</evidence>
<evidence type="ECO:0000256" key="2">
    <source>
        <dbReference type="ARBA" id="ARBA00022679"/>
    </source>
</evidence>
<sequence length="358" mass="38316">MPRVLHIIDGNTPADMLDQLALLAGESDPIVSIGPGPAWEDRLTVRSLHVPLGSAGLCALRMPNWADKVDIIHTWSDNAQRAGEILARGRPCTLVRSLVTAPPANRQRQWMRRNERSEAVWTVATEGARNRLIGVAAPADRVHVLPPAAQPIDRAAERRQAFRAEIGLDPDYLVILAGGEMVRHGGHKAACWVHAILRHVLPKIRLITSDDGPHREAILAFARGVGFVEDHYGPWPPSRRADVLAACDIAIFCHDRNCGTTALAGALAAGLPTVIFGVDDLIEWGGQAVLASKLATPRGAAQAIFAISDDPALAQTLADAGRQRAAQCFDVAAIGETLATIYALAESTSLEGPRSLPV</sequence>
<reference evidence="3" key="1">
    <citation type="journal article" date="2015" name="Nature">
        <title>Complex archaea that bridge the gap between prokaryotes and eukaryotes.</title>
        <authorList>
            <person name="Spang A."/>
            <person name="Saw J.H."/>
            <person name="Jorgensen S.L."/>
            <person name="Zaremba-Niedzwiedzka K."/>
            <person name="Martijn J."/>
            <person name="Lind A.E."/>
            <person name="van Eijk R."/>
            <person name="Schleper C."/>
            <person name="Guy L."/>
            <person name="Ettema T.J."/>
        </authorList>
    </citation>
    <scope>NUCLEOTIDE SEQUENCE</scope>
</reference>
<comment type="caution">
    <text evidence="3">The sequence shown here is derived from an EMBL/GenBank/DDBJ whole genome shotgun (WGS) entry which is preliminary data.</text>
</comment>
<dbReference type="Gene3D" id="3.40.50.2000">
    <property type="entry name" value="Glycogen Phosphorylase B"/>
    <property type="match status" value="2"/>
</dbReference>
<dbReference type="AlphaFoldDB" id="A0A0F9WSV8"/>
<proteinExistence type="predicted"/>
<dbReference type="PANTHER" id="PTHR12526">
    <property type="entry name" value="GLYCOSYLTRANSFERASE"/>
    <property type="match status" value="1"/>
</dbReference>
<dbReference type="GO" id="GO:0016757">
    <property type="term" value="F:glycosyltransferase activity"/>
    <property type="evidence" value="ECO:0007669"/>
    <property type="project" value="UniProtKB-KW"/>
</dbReference>
<accession>A0A0F9WSV8</accession>
<dbReference type="SUPFAM" id="SSF53756">
    <property type="entry name" value="UDP-Glycosyltransferase/glycogen phosphorylase"/>
    <property type="match status" value="1"/>
</dbReference>
<evidence type="ECO:0000313" key="3">
    <source>
        <dbReference type="EMBL" id="KKN89371.1"/>
    </source>
</evidence>
<organism evidence="3">
    <name type="scientific">marine sediment metagenome</name>
    <dbReference type="NCBI Taxonomy" id="412755"/>
    <lineage>
        <taxon>unclassified sequences</taxon>
        <taxon>metagenomes</taxon>
        <taxon>ecological metagenomes</taxon>
    </lineage>
</organism>
<protein>
    <recommendedName>
        <fullName evidence="4">Glycosyl transferase family 1 domain-containing protein</fullName>
    </recommendedName>
</protein>
<keyword evidence="2" id="KW-0808">Transferase</keyword>
<gene>
    <name evidence="3" type="ORF">LCGC14_0238780</name>
</gene>
<name>A0A0F9WSV8_9ZZZZ</name>
<dbReference type="PANTHER" id="PTHR12526:SF510">
    <property type="entry name" value="D-INOSITOL 3-PHOSPHATE GLYCOSYLTRANSFERASE"/>
    <property type="match status" value="1"/>
</dbReference>
<evidence type="ECO:0000256" key="1">
    <source>
        <dbReference type="ARBA" id="ARBA00022676"/>
    </source>
</evidence>